<feature type="domain" description="Cell envelope-related transcriptional attenuator" evidence="2">
    <location>
        <begin position="5"/>
        <end position="62"/>
    </location>
</feature>
<sequence length="146" mass="15174">MTGSRVSMIEIPRDVYAEISGNGRNKISAAWVYGGGQSLAETVTKLTGVEIEHRLEIDMSPAETAKSLVDKTSAYVRATPGLDLSARAAAVDARTVVDGRVLPVRGYTNGPAGAALMVDAGQTRDFLREVLDAPSGSAPADPGCVA</sequence>
<dbReference type="InterPro" id="IPR004474">
    <property type="entry name" value="LytR_CpsA_psr"/>
</dbReference>
<name>A0A4Q7KK82_9PSEU</name>
<dbReference type="AlphaFoldDB" id="A0A4Q7KK82"/>
<organism evidence="3 4">
    <name type="scientific">Herbihabitans rhizosphaerae</name>
    <dbReference type="NCBI Taxonomy" id="1872711"/>
    <lineage>
        <taxon>Bacteria</taxon>
        <taxon>Bacillati</taxon>
        <taxon>Actinomycetota</taxon>
        <taxon>Actinomycetes</taxon>
        <taxon>Pseudonocardiales</taxon>
        <taxon>Pseudonocardiaceae</taxon>
        <taxon>Herbihabitans</taxon>
    </lineage>
</organism>
<reference evidence="3 4" key="1">
    <citation type="submission" date="2019-02" db="EMBL/GenBank/DDBJ databases">
        <title>Genomic Encyclopedia of Type Strains, Phase IV (KMG-IV): sequencing the most valuable type-strain genomes for metagenomic binning, comparative biology and taxonomic classification.</title>
        <authorList>
            <person name="Goeker M."/>
        </authorList>
    </citation>
    <scope>NUCLEOTIDE SEQUENCE [LARGE SCALE GENOMIC DNA]</scope>
    <source>
        <strain evidence="3 4">DSM 101727</strain>
    </source>
</reference>
<gene>
    <name evidence="3" type="ORF">EV193_109103</name>
</gene>
<dbReference type="InterPro" id="IPR050922">
    <property type="entry name" value="LytR/CpsA/Psr_CW_biosynth"/>
</dbReference>
<dbReference type="EMBL" id="SGWQ01000009">
    <property type="protein sequence ID" value="RZS34316.1"/>
    <property type="molecule type" value="Genomic_DNA"/>
</dbReference>
<dbReference type="Gene3D" id="3.30.420.590">
    <property type="match status" value="1"/>
</dbReference>
<comment type="similarity">
    <text evidence="1">Belongs to the LytR/CpsA/Psr (LCP) family.</text>
</comment>
<proteinExistence type="inferred from homology"/>
<keyword evidence="4" id="KW-1185">Reference proteome</keyword>
<evidence type="ECO:0000313" key="3">
    <source>
        <dbReference type="EMBL" id="RZS34316.1"/>
    </source>
</evidence>
<evidence type="ECO:0000256" key="1">
    <source>
        <dbReference type="ARBA" id="ARBA00006068"/>
    </source>
</evidence>
<dbReference type="PANTHER" id="PTHR33392:SF6">
    <property type="entry name" value="POLYISOPRENYL-TEICHOIC ACID--PEPTIDOGLYCAN TEICHOIC ACID TRANSFERASE TAGU"/>
    <property type="match status" value="1"/>
</dbReference>
<evidence type="ECO:0000313" key="4">
    <source>
        <dbReference type="Proteomes" id="UP000294257"/>
    </source>
</evidence>
<dbReference type="Pfam" id="PF03816">
    <property type="entry name" value="LytR_cpsA_psr"/>
    <property type="match status" value="1"/>
</dbReference>
<evidence type="ECO:0000259" key="2">
    <source>
        <dbReference type="Pfam" id="PF03816"/>
    </source>
</evidence>
<dbReference type="PANTHER" id="PTHR33392">
    <property type="entry name" value="POLYISOPRENYL-TEICHOIC ACID--PEPTIDOGLYCAN TEICHOIC ACID TRANSFERASE TAGU"/>
    <property type="match status" value="1"/>
</dbReference>
<accession>A0A4Q7KK82</accession>
<dbReference type="Proteomes" id="UP000294257">
    <property type="component" value="Unassembled WGS sequence"/>
</dbReference>
<protein>
    <submittedName>
        <fullName evidence="3">LytR family transcriptional attenuator</fullName>
    </submittedName>
</protein>
<comment type="caution">
    <text evidence="3">The sequence shown here is derived from an EMBL/GenBank/DDBJ whole genome shotgun (WGS) entry which is preliminary data.</text>
</comment>